<evidence type="ECO:0000313" key="2">
    <source>
        <dbReference type="EMBL" id="MBM9475157.1"/>
    </source>
</evidence>
<organism evidence="2 3">
    <name type="scientific">Nakamurella flavida</name>
    <dbReference type="NCBI Taxonomy" id="363630"/>
    <lineage>
        <taxon>Bacteria</taxon>
        <taxon>Bacillati</taxon>
        <taxon>Actinomycetota</taxon>
        <taxon>Actinomycetes</taxon>
        <taxon>Nakamurellales</taxon>
        <taxon>Nakamurellaceae</taxon>
        <taxon>Nakamurella</taxon>
    </lineage>
</organism>
<sequence length="190" mass="19869">MGLPRRTQLTDQLDALTVALDGSGDDLPAILAVLVADLTAAISSFSGLVMTVTAGSQPLAVDVMISRVAATSLLLPLRTAPGDRLVLYAQNPGAFVDLAADAERIPGFGTSVVLDRHLPPPTASDSRRLLNDLAERSAVDQAIGFLVDQGYPPGQAHPELLRRATTTGVSITTMARRIVSRPGGPRRPAS</sequence>
<feature type="domain" description="ANTAR" evidence="1">
    <location>
        <begin position="125"/>
        <end position="179"/>
    </location>
</feature>
<evidence type="ECO:0000259" key="1">
    <source>
        <dbReference type="SMART" id="SM01012"/>
    </source>
</evidence>
<dbReference type="InterPro" id="IPR005561">
    <property type="entry name" value="ANTAR"/>
</dbReference>
<dbReference type="SMART" id="SM01012">
    <property type="entry name" value="ANTAR"/>
    <property type="match status" value="1"/>
</dbReference>
<name>A0A939C4F0_9ACTN</name>
<comment type="caution">
    <text evidence="2">The sequence shown here is derived from an EMBL/GenBank/DDBJ whole genome shotgun (WGS) entry which is preliminary data.</text>
</comment>
<dbReference type="RefSeq" id="WP_205255301.1">
    <property type="nucleotide sequence ID" value="NZ_BAAAPV010000001.1"/>
</dbReference>
<keyword evidence="3" id="KW-1185">Reference proteome</keyword>
<accession>A0A939C4F0</accession>
<protein>
    <submittedName>
        <fullName evidence="2">ANTAR domain-containing protein</fullName>
    </submittedName>
</protein>
<dbReference type="GO" id="GO:0003723">
    <property type="term" value="F:RNA binding"/>
    <property type="evidence" value="ECO:0007669"/>
    <property type="project" value="InterPro"/>
</dbReference>
<evidence type="ECO:0000313" key="3">
    <source>
        <dbReference type="Proteomes" id="UP000663801"/>
    </source>
</evidence>
<proteinExistence type="predicted"/>
<dbReference type="AlphaFoldDB" id="A0A939C4F0"/>
<dbReference type="Proteomes" id="UP000663801">
    <property type="component" value="Unassembled WGS sequence"/>
</dbReference>
<dbReference type="EMBL" id="JAERWL010000002">
    <property type="protein sequence ID" value="MBM9475157.1"/>
    <property type="molecule type" value="Genomic_DNA"/>
</dbReference>
<gene>
    <name evidence="2" type="ORF">JL107_01735</name>
</gene>
<reference evidence="2" key="1">
    <citation type="submission" date="2021-01" db="EMBL/GenBank/DDBJ databases">
        <title>KCTC 19127 draft genome.</title>
        <authorList>
            <person name="An D."/>
        </authorList>
    </citation>
    <scope>NUCLEOTIDE SEQUENCE</scope>
    <source>
        <strain evidence="2">KCTC 19127</strain>
    </source>
</reference>